<dbReference type="OrthoDB" id="2444920at2759"/>
<dbReference type="Proteomes" id="UP000738325">
    <property type="component" value="Unassembled WGS sequence"/>
</dbReference>
<evidence type="ECO:0000313" key="3">
    <source>
        <dbReference type="Proteomes" id="UP000738325"/>
    </source>
</evidence>
<accession>A0A9P6UPR1</accession>
<feature type="region of interest" description="Disordered" evidence="1">
    <location>
        <begin position="563"/>
        <end position="588"/>
    </location>
</feature>
<dbReference type="EMBL" id="JAAAIP010000659">
    <property type="protein sequence ID" value="KAG0313926.1"/>
    <property type="molecule type" value="Genomic_DNA"/>
</dbReference>
<evidence type="ECO:0000313" key="2">
    <source>
        <dbReference type="EMBL" id="KAG0313926.1"/>
    </source>
</evidence>
<gene>
    <name evidence="2" type="ORF">BGZ99_008473</name>
</gene>
<dbReference type="AlphaFoldDB" id="A0A9P6UPR1"/>
<reference evidence="2" key="1">
    <citation type="journal article" date="2020" name="Fungal Divers.">
        <title>Resolving the Mortierellaceae phylogeny through synthesis of multi-gene phylogenetics and phylogenomics.</title>
        <authorList>
            <person name="Vandepol N."/>
            <person name="Liber J."/>
            <person name="Desiro A."/>
            <person name="Na H."/>
            <person name="Kennedy M."/>
            <person name="Barry K."/>
            <person name="Grigoriev I.V."/>
            <person name="Miller A.N."/>
            <person name="O'Donnell K."/>
            <person name="Stajich J.E."/>
            <person name="Bonito G."/>
        </authorList>
    </citation>
    <scope>NUCLEOTIDE SEQUENCE</scope>
    <source>
        <strain evidence="2">REB-010B</strain>
    </source>
</reference>
<feature type="region of interest" description="Disordered" evidence="1">
    <location>
        <begin position="138"/>
        <end position="211"/>
    </location>
</feature>
<keyword evidence="3" id="KW-1185">Reference proteome</keyword>
<name>A0A9P6UPR1_9FUNG</name>
<sequence length="636" mass="70267">MEITESAMASPKYKGDPDEMLPHRLALTCPYLKTTPICNWDMQQYLGSGGDPGILLRNLVAITEDRAVARKIRAFAFTFYGHFTGELGAKRLQILRNEVTNAINRCLIEGNELTAGQDRVIDRQMAPSMARQAVNIEPDLGETEQHLKGSAGTRAGKVDSSRADETEEDGQETESDRPHDQVEQDPQVATADTATVKNGKKPGKTTTEPWRGLVFQLMDAVNEKETPRISATDCTGLSTNHSLLYRHSLEKINAYNAQESKAKDVLLLKQAQDSMSCCLNTMSEQTCSDFHEMGLSSLIDTAKEFATMPGFEDHPCNSILDKYLPRLKMELNVEKFKRFLIVERGRLNEQHLTLILCPKKCSFITKSPFGSAAPSENDCLSVWKSIFDIVIMKISNHTGEQMLEATKVIKRELSDEFGDISDSGRKCDLVFRYAGIDISNIEFKKADTSMRDLAIQSSKNVRLARCIQESCVEFGVARPSVLMGDVAGFVGAFYQLTYMGDIAIAGTTTSSTVQLPKSRGALLAFMQDKSLAMLFNYVYSLKDSKTRKHKSGFGPVFSSNFSNSSSDSMSGGSPGYSRSSSFRDSNNNSSSRTKAFGLPIAICVNTSGCLIQKNQKEAIHAWNRGHLKKSDPADII</sequence>
<protein>
    <submittedName>
        <fullName evidence="2">Uncharacterized protein</fullName>
    </submittedName>
</protein>
<evidence type="ECO:0000256" key="1">
    <source>
        <dbReference type="SAM" id="MobiDB-lite"/>
    </source>
</evidence>
<proteinExistence type="predicted"/>
<organism evidence="2 3">
    <name type="scientific">Dissophora globulifera</name>
    <dbReference type="NCBI Taxonomy" id="979702"/>
    <lineage>
        <taxon>Eukaryota</taxon>
        <taxon>Fungi</taxon>
        <taxon>Fungi incertae sedis</taxon>
        <taxon>Mucoromycota</taxon>
        <taxon>Mortierellomycotina</taxon>
        <taxon>Mortierellomycetes</taxon>
        <taxon>Mortierellales</taxon>
        <taxon>Mortierellaceae</taxon>
        <taxon>Dissophora</taxon>
    </lineage>
</organism>
<comment type="caution">
    <text evidence="2">The sequence shown here is derived from an EMBL/GenBank/DDBJ whole genome shotgun (WGS) entry which is preliminary data.</text>
</comment>